<sequence length="166" mass="18784">MEENQEFRAIRRKDRVLDDQRIEELLDTAEFGYLNLGNSDNGYPYGIPISYAYDKAANAIYIHSATAGQKAEELIKGGKVSFCIVGRTEVLPDEFATEYESVIVYGHVEASLSDEEKRTALMALVYKYSKDFVPEGEAYTDKLWNRVMAAKISIDHITGKTRAQKK</sequence>
<dbReference type="PANTHER" id="PTHR34071">
    <property type="entry name" value="5-NITROIMIDAZOLE ANTIBIOTICS RESISTANCE PROTEIN, NIMA-FAMILY-RELATED PROTEIN-RELATED"/>
    <property type="match status" value="1"/>
</dbReference>
<evidence type="ECO:0000313" key="1">
    <source>
        <dbReference type="EMBL" id="SHF93336.1"/>
    </source>
</evidence>
<proteinExistence type="predicted"/>
<dbReference type="Gene3D" id="2.30.110.10">
    <property type="entry name" value="Electron Transport, Fmn-binding Protein, Chain A"/>
    <property type="match status" value="1"/>
</dbReference>
<dbReference type="Pfam" id="PF12900">
    <property type="entry name" value="Pyridox_ox_2"/>
    <property type="match status" value="1"/>
</dbReference>
<accession>A0A1M5FPB1</accession>
<dbReference type="EMBL" id="FQUC01000012">
    <property type="protein sequence ID" value="SHF93336.1"/>
    <property type="molecule type" value="Genomic_DNA"/>
</dbReference>
<protein>
    <recommendedName>
        <fullName evidence="3">Nitroimidazol reductase NimA, pyridoxamine 5'-phosphate oxidase superfamily</fullName>
    </recommendedName>
</protein>
<dbReference type="AlphaFoldDB" id="A0A1M5FPB1"/>
<gene>
    <name evidence="1" type="ORF">SAMN05444362_11267</name>
</gene>
<dbReference type="STRING" id="1346286.SAMN05444362_11267"/>
<reference evidence="2" key="1">
    <citation type="submission" date="2016-11" db="EMBL/GenBank/DDBJ databases">
        <authorList>
            <person name="Varghese N."/>
            <person name="Submissions S."/>
        </authorList>
    </citation>
    <scope>NUCLEOTIDE SEQUENCE [LARGE SCALE GENOMIC DNA]</scope>
    <source>
        <strain evidence="2">DSM 27370</strain>
    </source>
</reference>
<dbReference type="SUPFAM" id="SSF50475">
    <property type="entry name" value="FMN-binding split barrel"/>
    <property type="match status" value="1"/>
</dbReference>
<name>A0A1M5FPB1_9BACT</name>
<keyword evidence="2" id="KW-1185">Reference proteome</keyword>
<evidence type="ECO:0008006" key="3">
    <source>
        <dbReference type="Google" id="ProtNLM"/>
    </source>
</evidence>
<dbReference type="InterPro" id="IPR012349">
    <property type="entry name" value="Split_barrel_FMN-bd"/>
</dbReference>
<evidence type="ECO:0000313" key="2">
    <source>
        <dbReference type="Proteomes" id="UP000184480"/>
    </source>
</evidence>
<organism evidence="1 2">
    <name type="scientific">Dysgonomonas macrotermitis</name>
    <dbReference type="NCBI Taxonomy" id="1346286"/>
    <lineage>
        <taxon>Bacteria</taxon>
        <taxon>Pseudomonadati</taxon>
        <taxon>Bacteroidota</taxon>
        <taxon>Bacteroidia</taxon>
        <taxon>Bacteroidales</taxon>
        <taxon>Dysgonomonadaceae</taxon>
        <taxon>Dysgonomonas</taxon>
    </lineage>
</organism>
<dbReference type="InterPro" id="IPR024747">
    <property type="entry name" value="Pyridox_Oxase-rel"/>
</dbReference>
<dbReference type="Proteomes" id="UP000184480">
    <property type="component" value="Unassembled WGS sequence"/>
</dbReference>
<dbReference type="RefSeq" id="WP_062180829.1">
    <property type="nucleotide sequence ID" value="NZ_BBXL01000011.1"/>
</dbReference>
<dbReference type="PANTHER" id="PTHR34071:SF2">
    <property type="entry name" value="FLAVIN-NUCLEOTIDE-BINDING PROTEIN"/>
    <property type="match status" value="1"/>
</dbReference>
<dbReference type="OrthoDB" id="9794935at2"/>